<name>A0AA45C5V1_9BACT</name>
<accession>A0AA45C5V1</accession>
<dbReference type="PANTHER" id="PTHR42742:SF3">
    <property type="entry name" value="FRUCTOKINASE"/>
    <property type="match status" value="1"/>
</dbReference>
<dbReference type="Gene3D" id="2.60.120.10">
    <property type="entry name" value="Jelly Rolls"/>
    <property type="match status" value="1"/>
</dbReference>
<keyword evidence="7" id="KW-1185">Reference proteome</keyword>
<dbReference type="InterPro" id="IPR051804">
    <property type="entry name" value="Carb_Metab_Reg_Kinase/Isom"/>
</dbReference>
<dbReference type="Proteomes" id="UP000245921">
    <property type="component" value="Unassembled WGS sequence"/>
</dbReference>
<dbReference type="InterPro" id="IPR014710">
    <property type="entry name" value="RmlC-like_jellyroll"/>
</dbReference>
<organism evidence="6 7">
    <name type="scientific">Oceanotoga teriensis</name>
    <dbReference type="NCBI Taxonomy" id="515440"/>
    <lineage>
        <taxon>Bacteria</taxon>
        <taxon>Thermotogati</taxon>
        <taxon>Thermotogota</taxon>
        <taxon>Thermotogae</taxon>
        <taxon>Petrotogales</taxon>
        <taxon>Petrotogaceae</taxon>
        <taxon>Oceanotoga</taxon>
    </lineage>
</organism>
<evidence type="ECO:0000256" key="2">
    <source>
        <dbReference type="ARBA" id="ARBA00022833"/>
    </source>
</evidence>
<feature type="active site" evidence="4">
    <location>
        <position position="177"/>
    </location>
</feature>
<dbReference type="EMBL" id="QGGI01000014">
    <property type="protein sequence ID" value="PWJ89636.1"/>
    <property type="molecule type" value="Genomic_DNA"/>
</dbReference>
<feature type="binding site" evidence="3">
    <location>
        <position position="105"/>
    </location>
    <ligand>
        <name>Zn(2+)</name>
        <dbReference type="ChEBI" id="CHEBI:29105"/>
    </ligand>
</feature>
<dbReference type="InterPro" id="IPR014628">
    <property type="entry name" value="Man6P_isomerase_Firm_short"/>
</dbReference>
<evidence type="ECO:0000313" key="6">
    <source>
        <dbReference type="EMBL" id="PWJ89636.1"/>
    </source>
</evidence>
<keyword evidence="2 3" id="KW-0862">Zinc</keyword>
<dbReference type="InterPro" id="IPR011051">
    <property type="entry name" value="RmlC_Cupin_sf"/>
</dbReference>
<dbReference type="GO" id="GO:0005975">
    <property type="term" value="P:carbohydrate metabolic process"/>
    <property type="evidence" value="ECO:0007669"/>
    <property type="project" value="InterPro"/>
</dbReference>
<dbReference type="GO" id="GO:0008270">
    <property type="term" value="F:zinc ion binding"/>
    <property type="evidence" value="ECO:0007669"/>
    <property type="project" value="InterPro"/>
</dbReference>
<evidence type="ECO:0000256" key="1">
    <source>
        <dbReference type="ARBA" id="ARBA00022723"/>
    </source>
</evidence>
<dbReference type="InterPro" id="IPR046457">
    <property type="entry name" value="PMI_typeI_cat"/>
</dbReference>
<dbReference type="RefSeq" id="WP_158274868.1">
    <property type="nucleotide sequence ID" value="NZ_JAMHJO010000013.1"/>
</dbReference>
<dbReference type="Pfam" id="PF20511">
    <property type="entry name" value="PMI_typeI_cat"/>
    <property type="match status" value="1"/>
</dbReference>
<evidence type="ECO:0000313" key="7">
    <source>
        <dbReference type="Proteomes" id="UP000245921"/>
    </source>
</evidence>
<evidence type="ECO:0000259" key="5">
    <source>
        <dbReference type="Pfam" id="PF20511"/>
    </source>
</evidence>
<sequence>MINEPLICKPVLSEKVWGNKDLNEVFKHNLGENPVGEVWLFSVVEGMETTLKGVETGKTYKSTDIIKDFPLLLKLISTSSWLSVQVHPDDDFAEKLENQSIGKSEAWYFLKDGGKIKVSNDNEGVMNSFKDNSWDKCLEEIEFNKFDTIFIPAGTVHTLGPNCTILEIQQSSDITYRLYDWGRPREIHVEKSKEVLKNVKTSYCVNRSTNGMETKYFSFNKFKNEEKIGKGIYVSLKDYKTIYLDDKVKYYFEGEWVEYKINMNGWKGII</sequence>
<protein>
    <submittedName>
        <fullName evidence="6">Mannose-6-phosphate isomerase type 1</fullName>
    </submittedName>
</protein>
<dbReference type="AlphaFoldDB" id="A0AA45C5V1"/>
<keyword evidence="1 3" id="KW-0479">Metal-binding</keyword>
<dbReference type="SUPFAM" id="SSF51182">
    <property type="entry name" value="RmlC-like cupins"/>
    <property type="match status" value="1"/>
</dbReference>
<dbReference type="CDD" id="cd07010">
    <property type="entry name" value="cupin_PMI_type_I_N_bac"/>
    <property type="match status" value="1"/>
</dbReference>
<feature type="domain" description="Phosphomannose isomerase type I catalytic" evidence="5">
    <location>
        <begin position="12"/>
        <end position="99"/>
    </location>
</feature>
<proteinExistence type="predicted"/>
<dbReference type="PANTHER" id="PTHR42742">
    <property type="entry name" value="TRANSCRIPTIONAL REPRESSOR MPRA"/>
    <property type="match status" value="1"/>
</dbReference>
<feature type="binding site" evidence="3">
    <location>
        <position position="157"/>
    </location>
    <ligand>
        <name>Zn(2+)</name>
        <dbReference type="ChEBI" id="CHEBI:29105"/>
    </ligand>
</feature>
<gene>
    <name evidence="6" type="ORF">C7380_11439</name>
</gene>
<dbReference type="PIRSF" id="PIRSF036894">
    <property type="entry name" value="PMI_Firm_short"/>
    <property type="match status" value="1"/>
</dbReference>
<keyword evidence="6" id="KW-0413">Isomerase</keyword>
<evidence type="ECO:0000256" key="4">
    <source>
        <dbReference type="PIRSR" id="PIRSR036894-2"/>
    </source>
</evidence>
<comment type="caution">
    <text evidence="6">The sequence shown here is derived from an EMBL/GenBank/DDBJ whole genome shotgun (WGS) entry which is preliminary data.</text>
</comment>
<comment type="cofactor">
    <cofactor evidence="3">
        <name>Zn(2+)</name>
        <dbReference type="ChEBI" id="CHEBI:29105"/>
    </cofactor>
    <text evidence="3">Binds 1 zinc ion per subunit.</text>
</comment>
<evidence type="ECO:0000256" key="3">
    <source>
        <dbReference type="PIRSR" id="PIRSR036894-1"/>
    </source>
</evidence>
<dbReference type="GO" id="GO:0004476">
    <property type="term" value="F:mannose-6-phosphate isomerase activity"/>
    <property type="evidence" value="ECO:0007669"/>
    <property type="project" value="InterPro"/>
</dbReference>
<feature type="binding site" evidence="3">
    <location>
        <position position="87"/>
    </location>
    <ligand>
        <name>Zn(2+)</name>
        <dbReference type="ChEBI" id="CHEBI:29105"/>
    </ligand>
</feature>
<reference evidence="6 7" key="1">
    <citation type="submission" date="2018-05" db="EMBL/GenBank/DDBJ databases">
        <title>Genomic Encyclopedia of Type Strains, Phase IV (KMG-IV): sequencing the most valuable type-strain genomes for metagenomic binning, comparative biology and taxonomic classification.</title>
        <authorList>
            <person name="Goeker M."/>
        </authorList>
    </citation>
    <scope>NUCLEOTIDE SEQUENCE [LARGE SCALE GENOMIC DNA]</scope>
    <source>
        <strain evidence="6 7">DSM 24906</strain>
    </source>
</reference>